<dbReference type="Proteomes" id="UP000184188">
    <property type="component" value="Unassembled WGS sequence"/>
</dbReference>
<dbReference type="EMBL" id="KV878339">
    <property type="protein sequence ID" value="OJJ48618.1"/>
    <property type="molecule type" value="Genomic_DNA"/>
</dbReference>
<reference evidence="2" key="1">
    <citation type="journal article" date="2017" name="Genome Biol.">
        <title>Comparative genomics reveals high biological diversity and specific adaptations in the industrially and medically important fungal genus Aspergillus.</title>
        <authorList>
            <person name="de Vries R.P."/>
            <person name="Riley R."/>
            <person name="Wiebenga A."/>
            <person name="Aguilar-Osorio G."/>
            <person name="Amillis S."/>
            <person name="Uchima C.A."/>
            <person name="Anderluh G."/>
            <person name="Asadollahi M."/>
            <person name="Askin M."/>
            <person name="Barry K."/>
            <person name="Battaglia E."/>
            <person name="Bayram O."/>
            <person name="Benocci T."/>
            <person name="Braus-Stromeyer S.A."/>
            <person name="Caldana C."/>
            <person name="Canovas D."/>
            <person name="Cerqueira G.C."/>
            <person name="Chen F."/>
            <person name="Chen W."/>
            <person name="Choi C."/>
            <person name="Clum A."/>
            <person name="Dos Santos R.A."/>
            <person name="Damasio A.R."/>
            <person name="Diallinas G."/>
            <person name="Emri T."/>
            <person name="Fekete E."/>
            <person name="Flipphi M."/>
            <person name="Freyberg S."/>
            <person name="Gallo A."/>
            <person name="Gournas C."/>
            <person name="Habgood R."/>
            <person name="Hainaut M."/>
            <person name="Harispe M.L."/>
            <person name="Henrissat B."/>
            <person name="Hilden K.S."/>
            <person name="Hope R."/>
            <person name="Hossain A."/>
            <person name="Karabika E."/>
            <person name="Karaffa L."/>
            <person name="Karanyi Z."/>
            <person name="Krasevec N."/>
            <person name="Kuo A."/>
            <person name="Kusch H."/>
            <person name="LaButti K."/>
            <person name="Lagendijk E.L."/>
            <person name="Lapidus A."/>
            <person name="Levasseur A."/>
            <person name="Lindquist E."/>
            <person name="Lipzen A."/>
            <person name="Logrieco A.F."/>
            <person name="MacCabe A."/>
            <person name="Maekelae M.R."/>
            <person name="Malavazi I."/>
            <person name="Melin P."/>
            <person name="Meyer V."/>
            <person name="Mielnichuk N."/>
            <person name="Miskei M."/>
            <person name="Molnar A.P."/>
            <person name="Mule G."/>
            <person name="Ngan C.Y."/>
            <person name="Orejas M."/>
            <person name="Orosz E."/>
            <person name="Ouedraogo J.P."/>
            <person name="Overkamp K.M."/>
            <person name="Park H.-S."/>
            <person name="Perrone G."/>
            <person name="Piumi F."/>
            <person name="Punt P.J."/>
            <person name="Ram A.F."/>
            <person name="Ramon A."/>
            <person name="Rauscher S."/>
            <person name="Record E."/>
            <person name="Riano-Pachon D.M."/>
            <person name="Robert V."/>
            <person name="Roehrig J."/>
            <person name="Ruller R."/>
            <person name="Salamov A."/>
            <person name="Salih N.S."/>
            <person name="Samson R.A."/>
            <person name="Sandor E."/>
            <person name="Sanguinetti M."/>
            <person name="Schuetze T."/>
            <person name="Sepcic K."/>
            <person name="Shelest E."/>
            <person name="Sherlock G."/>
            <person name="Sophianopoulou V."/>
            <person name="Squina F.M."/>
            <person name="Sun H."/>
            <person name="Susca A."/>
            <person name="Todd R.B."/>
            <person name="Tsang A."/>
            <person name="Unkles S.E."/>
            <person name="van de Wiele N."/>
            <person name="van Rossen-Uffink D."/>
            <person name="Oliveira J.V."/>
            <person name="Vesth T.C."/>
            <person name="Visser J."/>
            <person name="Yu J.-H."/>
            <person name="Zhou M."/>
            <person name="Andersen M.R."/>
            <person name="Archer D.B."/>
            <person name="Baker S.E."/>
            <person name="Benoit I."/>
            <person name="Brakhage A.A."/>
            <person name="Braus G.H."/>
            <person name="Fischer R."/>
            <person name="Frisvad J.C."/>
            <person name="Goldman G.H."/>
            <person name="Houbraken J."/>
            <person name="Oakley B."/>
            <person name="Pocsi I."/>
            <person name="Scazzocchio C."/>
            <person name="Seiboth B."/>
            <person name="vanKuyk P.A."/>
            <person name="Wortman J."/>
            <person name="Dyer P.S."/>
            <person name="Grigoriev I.V."/>
        </authorList>
    </citation>
    <scope>NUCLEOTIDE SEQUENCE [LARGE SCALE GENOMIC DNA]</scope>
    <source>
        <strain evidence="2">CBS 506.65</strain>
    </source>
</reference>
<accession>A0A1L9SN51</accession>
<keyword evidence="2" id="KW-1185">Reference proteome</keyword>
<evidence type="ECO:0000313" key="1">
    <source>
        <dbReference type="EMBL" id="OJJ48618.1"/>
    </source>
</evidence>
<evidence type="ECO:0000313" key="2">
    <source>
        <dbReference type="Proteomes" id="UP000184188"/>
    </source>
</evidence>
<dbReference type="VEuPathDB" id="FungiDB:ASPZODRAFT_140892"/>
<organism evidence="1 2">
    <name type="scientific">Penicilliopsis zonata CBS 506.65</name>
    <dbReference type="NCBI Taxonomy" id="1073090"/>
    <lineage>
        <taxon>Eukaryota</taxon>
        <taxon>Fungi</taxon>
        <taxon>Dikarya</taxon>
        <taxon>Ascomycota</taxon>
        <taxon>Pezizomycotina</taxon>
        <taxon>Eurotiomycetes</taxon>
        <taxon>Eurotiomycetidae</taxon>
        <taxon>Eurotiales</taxon>
        <taxon>Aspergillaceae</taxon>
        <taxon>Penicilliopsis</taxon>
    </lineage>
</organism>
<protein>
    <submittedName>
        <fullName evidence="1">Uncharacterized protein</fullName>
    </submittedName>
</protein>
<dbReference type="STRING" id="1073090.A0A1L9SN51"/>
<gene>
    <name evidence="1" type="ORF">ASPZODRAFT_140892</name>
</gene>
<dbReference type="GeneID" id="34611167"/>
<dbReference type="AlphaFoldDB" id="A0A1L9SN51"/>
<dbReference type="OrthoDB" id="4224309at2759"/>
<proteinExistence type="predicted"/>
<name>A0A1L9SN51_9EURO</name>
<sequence length="158" mass="17922">MPEVTSGDRLTESNLAAYNLFWQQKARDESINIWVDKVIRQEQRHWLFSELTSNDVGHQEEGDILDGLDLLLGDAPGLDLIGLSHWMFEETQDVSMVNPIERFLTPDGCSDPLYFALPALQRMGIPFGSMEGKEARVQMVKTSLESMAKMRKQYSGLT</sequence>
<dbReference type="RefSeq" id="XP_022583128.1">
    <property type="nucleotide sequence ID" value="XM_022724702.1"/>
</dbReference>